<reference evidence="8 9" key="1">
    <citation type="submission" date="2019-12" db="EMBL/GenBank/DDBJ databases">
        <title>Microbes associate with the intestines of laboratory mice.</title>
        <authorList>
            <person name="Navarre W."/>
            <person name="Wong E."/>
        </authorList>
    </citation>
    <scope>NUCLEOTIDE SEQUENCE [LARGE SCALE GENOMIC DNA]</scope>
    <source>
        <strain evidence="8 9">NM66_B29</strain>
    </source>
</reference>
<dbReference type="GO" id="GO:0160148">
    <property type="term" value="F:tRNA pseudouridine(55) synthase activity"/>
    <property type="evidence" value="ECO:0007669"/>
    <property type="project" value="UniProtKB-EC"/>
</dbReference>
<dbReference type="HAMAP" id="MF_01080">
    <property type="entry name" value="TruB_bact"/>
    <property type="match status" value="1"/>
</dbReference>
<comment type="catalytic activity">
    <reaction evidence="1 5">
        <text>uridine(55) in tRNA = pseudouridine(55) in tRNA</text>
        <dbReference type="Rhea" id="RHEA:42532"/>
        <dbReference type="Rhea" id="RHEA-COMP:10101"/>
        <dbReference type="Rhea" id="RHEA-COMP:10102"/>
        <dbReference type="ChEBI" id="CHEBI:65314"/>
        <dbReference type="ChEBI" id="CHEBI:65315"/>
        <dbReference type="EC" id="5.4.99.25"/>
    </reaction>
</comment>
<accession>A0A6N8JJI4</accession>
<evidence type="ECO:0000256" key="4">
    <source>
        <dbReference type="ARBA" id="ARBA00023235"/>
    </source>
</evidence>
<feature type="active site" description="Nucleophile" evidence="5">
    <location>
        <position position="46"/>
    </location>
</feature>
<evidence type="ECO:0000256" key="3">
    <source>
        <dbReference type="ARBA" id="ARBA00022694"/>
    </source>
</evidence>
<sequence length="339" mass="36469">MAKRGTTDLSLMIAVDKPTGMTSHDVVNRVRRIFGERRVGHTGTLDPLASGVLPLCIGPATRLDNYLVGHDKSYVVSVVFGTATDTDDCDGEVIRTGDVPEEVFDPFFATTFVAGLVGKSKQLPPVYSAIKVAGTKACDAARKGRIIDLAPRDIEVFSAELLGIWGAEGVEPPRWDIAFAVSAGTYIRALARDIGNALGCPSHVGALRRTRVGSIGLDECVSLDVLEEIGQRAALDPLRALGYRFAYVDDALAARVRNGNVLAADALALCERRCADAASELCACTAGVRESCEAPRPDEVIALVHANRVIALYEYQFDKHRWKPRCVFPIGVIRGCSDL</sequence>
<dbReference type="OrthoDB" id="9802309at2"/>
<dbReference type="GO" id="GO:1990481">
    <property type="term" value="P:mRNA pseudouridine synthesis"/>
    <property type="evidence" value="ECO:0007669"/>
    <property type="project" value="TreeGrafter"/>
</dbReference>
<evidence type="ECO:0000256" key="2">
    <source>
        <dbReference type="ARBA" id="ARBA00005642"/>
    </source>
</evidence>
<dbReference type="InterPro" id="IPR014780">
    <property type="entry name" value="tRNA_psdUridine_synth_TruB"/>
</dbReference>
<dbReference type="Pfam" id="PF16198">
    <property type="entry name" value="TruB_C_2"/>
    <property type="match status" value="1"/>
</dbReference>
<keyword evidence="9" id="KW-1185">Reference proteome</keyword>
<evidence type="ECO:0000256" key="5">
    <source>
        <dbReference type="HAMAP-Rule" id="MF_01080"/>
    </source>
</evidence>
<keyword evidence="4 5" id="KW-0413">Isomerase</keyword>
<dbReference type="AlphaFoldDB" id="A0A6N8JJI4"/>
<dbReference type="GO" id="GO:0031119">
    <property type="term" value="P:tRNA pseudouridine synthesis"/>
    <property type="evidence" value="ECO:0007669"/>
    <property type="project" value="UniProtKB-UniRule"/>
</dbReference>
<dbReference type="EC" id="5.4.99.25" evidence="5"/>
<keyword evidence="3 5" id="KW-0819">tRNA processing</keyword>
<dbReference type="Pfam" id="PF01509">
    <property type="entry name" value="TruB_N"/>
    <property type="match status" value="1"/>
</dbReference>
<dbReference type="PANTHER" id="PTHR13767:SF2">
    <property type="entry name" value="PSEUDOURIDYLATE SYNTHASE TRUB1"/>
    <property type="match status" value="1"/>
</dbReference>
<feature type="domain" description="Pseudouridine synthase II N-terminal" evidence="6">
    <location>
        <begin position="31"/>
        <end position="187"/>
    </location>
</feature>
<dbReference type="NCBIfam" id="TIGR00431">
    <property type="entry name" value="TruB"/>
    <property type="match status" value="1"/>
</dbReference>
<dbReference type="CDD" id="cd02573">
    <property type="entry name" value="PseudoU_synth_EcTruB"/>
    <property type="match status" value="1"/>
</dbReference>
<feature type="domain" description="tRNA pseudouridylate synthase B C-terminal" evidence="7">
    <location>
        <begin position="188"/>
        <end position="228"/>
    </location>
</feature>
<comment type="similarity">
    <text evidence="2 5">Belongs to the pseudouridine synthase TruB family. Type 1 subfamily.</text>
</comment>
<dbReference type="Gene3D" id="3.30.2350.10">
    <property type="entry name" value="Pseudouridine synthase"/>
    <property type="match status" value="1"/>
</dbReference>
<dbReference type="InterPro" id="IPR032819">
    <property type="entry name" value="TruB_C"/>
</dbReference>
<dbReference type="RefSeq" id="WP_160344307.1">
    <property type="nucleotide sequence ID" value="NZ_WSRR01000001.1"/>
</dbReference>
<evidence type="ECO:0000259" key="6">
    <source>
        <dbReference type="Pfam" id="PF01509"/>
    </source>
</evidence>
<dbReference type="InterPro" id="IPR020103">
    <property type="entry name" value="PsdUridine_synth_cat_dom_sf"/>
</dbReference>
<dbReference type="Proteomes" id="UP000463388">
    <property type="component" value="Unassembled WGS sequence"/>
</dbReference>
<protein>
    <recommendedName>
        <fullName evidence="5">tRNA pseudouridine synthase B</fullName>
        <ecNumber evidence="5">5.4.99.25</ecNumber>
    </recommendedName>
    <alternativeName>
        <fullName evidence="5">tRNA pseudouridine(55) synthase</fullName>
        <shortName evidence="5">Psi55 synthase</shortName>
    </alternativeName>
    <alternativeName>
        <fullName evidence="5">tRNA pseudouridylate synthase</fullName>
    </alternativeName>
    <alternativeName>
        <fullName evidence="5">tRNA-uridine isomerase</fullName>
    </alternativeName>
</protein>
<gene>
    <name evidence="5 8" type="primary">truB</name>
    <name evidence="8" type="ORF">GKZ27_00815</name>
</gene>
<dbReference type="EMBL" id="WSRR01000001">
    <property type="protein sequence ID" value="MVX60018.1"/>
    <property type="molecule type" value="Genomic_DNA"/>
</dbReference>
<comment type="function">
    <text evidence="5">Responsible for synthesis of pseudouridine from uracil-55 in the psi GC loop of transfer RNAs.</text>
</comment>
<evidence type="ECO:0000313" key="9">
    <source>
        <dbReference type="Proteomes" id="UP000463388"/>
    </source>
</evidence>
<evidence type="ECO:0000259" key="7">
    <source>
        <dbReference type="Pfam" id="PF16198"/>
    </source>
</evidence>
<evidence type="ECO:0000256" key="1">
    <source>
        <dbReference type="ARBA" id="ARBA00000385"/>
    </source>
</evidence>
<dbReference type="SUPFAM" id="SSF55120">
    <property type="entry name" value="Pseudouridine synthase"/>
    <property type="match status" value="1"/>
</dbReference>
<dbReference type="GO" id="GO:0003723">
    <property type="term" value="F:RNA binding"/>
    <property type="evidence" value="ECO:0007669"/>
    <property type="project" value="InterPro"/>
</dbReference>
<comment type="caution">
    <text evidence="8">The sequence shown here is derived from an EMBL/GenBank/DDBJ whole genome shotgun (WGS) entry which is preliminary data.</text>
</comment>
<organism evidence="8 9">
    <name type="scientific">Adlercreutzia mucosicola</name>
    <dbReference type="NCBI Taxonomy" id="580026"/>
    <lineage>
        <taxon>Bacteria</taxon>
        <taxon>Bacillati</taxon>
        <taxon>Actinomycetota</taxon>
        <taxon>Coriobacteriia</taxon>
        <taxon>Eggerthellales</taxon>
        <taxon>Eggerthellaceae</taxon>
        <taxon>Adlercreutzia</taxon>
    </lineage>
</organism>
<dbReference type="PANTHER" id="PTHR13767">
    <property type="entry name" value="TRNA-PSEUDOURIDINE SYNTHASE"/>
    <property type="match status" value="1"/>
</dbReference>
<dbReference type="InterPro" id="IPR002501">
    <property type="entry name" value="PsdUridine_synth_N"/>
</dbReference>
<evidence type="ECO:0000313" key="8">
    <source>
        <dbReference type="EMBL" id="MVX60018.1"/>
    </source>
</evidence>
<name>A0A6N8JJI4_9ACTN</name>
<proteinExistence type="inferred from homology"/>